<dbReference type="EMBL" id="LQZG01000004">
    <property type="protein sequence ID" value="OAB86491.1"/>
    <property type="molecule type" value="Genomic_DNA"/>
</dbReference>
<dbReference type="Pfam" id="PF04294">
    <property type="entry name" value="VanW"/>
    <property type="match status" value="1"/>
</dbReference>
<evidence type="ECO:0000256" key="1">
    <source>
        <dbReference type="SAM" id="MobiDB-lite"/>
    </source>
</evidence>
<feature type="region of interest" description="Disordered" evidence="1">
    <location>
        <begin position="1"/>
        <end position="20"/>
    </location>
</feature>
<dbReference type="RefSeq" id="WP_068277343.1">
    <property type="nucleotide sequence ID" value="NZ_LQZG01000004.1"/>
</dbReference>
<name>A0A176Q9Z1_9MICO</name>
<protein>
    <recommendedName>
        <fullName evidence="3">YoaR-like putative peptidoglycan binding domain-containing protein</fullName>
    </recommendedName>
</protein>
<dbReference type="AlphaFoldDB" id="A0A176Q9Z1"/>
<comment type="caution">
    <text evidence="4">The sequence shown here is derived from an EMBL/GenBank/DDBJ whole genome shotgun (WGS) entry which is preliminary data.</text>
</comment>
<evidence type="ECO:0000313" key="4">
    <source>
        <dbReference type="EMBL" id="OAB86491.1"/>
    </source>
</evidence>
<reference evidence="4 5" key="1">
    <citation type="submission" date="2016-01" db="EMBL/GenBank/DDBJ databases">
        <title>Janibacter melonis strain CD11_4 genome sequencing and assembly.</title>
        <authorList>
            <person name="Nair G.R."/>
            <person name="Kaur G."/>
            <person name="Chander A.M."/>
            <person name="Mayilraj S."/>
        </authorList>
    </citation>
    <scope>NUCLEOTIDE SEQUENCE [LARGE SCALE GENOMIC DNA]</scope>
    <source>
        <strain evidence="4 5">CD11-4</strain>
    </source>
</reference>
<evidence type="ECO:0000259" key="3">
    <source>
        <dbReference type="Pfam" id="PF12229"/>
    </source>
</evidence>
<keyword evidence="2" id="KW-0472">Membrane</keyword>
<keyword evidence="2" id="KW-0812">Transmembrane</keyword>
<dbReference type="PANTHER" id="PTHR35788">
    <property type="entry name" value="EXPORTED PROTEIN-RELATED"/>
    <property type="match status" value="1"/>
</dbReference>
<evidence type="ECO:0000313" key="5">
    <source>
        <dbReference type="Proteomes" id="UP000076976"/>
    </source>
</evidence>
<dbReference type="InterPro" id="IPR007391">
    <property type="entry name" value="Vancomycin_resist_VanW"/>
</dbReference>
<keyword evidence="5" id="KW-1185">Reference proteome</keyword>
<dbReference type="InterPro" id="IPR052913">
    <property type="entry name" value="Glycopeptide_resist_protein"/>
</dbReference>
<feature type="domain" description="YoaR-like putative peptidoglycan binding" evidence="3">
    <location>
        <begin position="134"/>
        <end position="197"/>
    </location>
</feature>
<organism evidence="4 5">
    <name type="scientific">Janibacter melonis</name>
    <dbReference type="NCBI Taxonomy" id="262209"/>
    <lineage>
        <taxon>Bacteria</taxon>
        <taxon>Bacillati</taxon>
        <taxon>Actinomycetota</taxon>
        <taxon>Actinomycetes</taxon>
        <taxon>Micrococcales</taxon>
        <taxon>Intrasporangiaceae</taxon>
        <taxon>Janibacter</taxon>
    </lineage>
</organism>
<dbReference type="Proteomes" id="UP000076976">
    <property type="component" value="Unassembled WGS sequence"/>
</dbReference>
<feature type="compositionally biased region" description="Basic and acidic residues" evidence="1">
    <location>
        <begin position="1"/>
        <end position="12"/>
    </location>
</feature>
<dbReference type="Pfam" id="PF12229">
    <property type="entry name" value="PG_binding_4"/>
    <property type="match status" value="1"/>
</dbReference>
<gene>
    <name evidence="4" type="ORF">AWH69_14270</name>
</gene>
<dbReference type="InterPro" id="IPR022029">
    <property type="entry name" value="YoaR-like_PG-bd"/>
</dbReference>
<keyword evidence="2" id="KW-1133">Transmembrane helix</keyword>
<dbReference type="PANTHER" id="PTHR35788:SF1">
    <property type="entry name" value="EXPORTED PROTEIN"/>
    <property type="match status" value="1"/>
</dbReference>
<accession>A0A176Q9Z1</accession>
<evidence type="ECO:0000256" key="2">
    <source>
        <dbReference type="SAM" id="Phobius"/>
    </source>
</evidence>
<dbReference type="STRING" id="262209.AWH69_14270"/>
<sequence length="587" mass="61679">MSDRRDDGRLTDEELDGQGPRRRGRGVLAGIFVLLVLGALYVGTAVYFGDRVPASTTVGGVSVGGMDESEARAALERGTKDAATQPLQVEGAGTKTRIDPTKAGLTVDYDASLAGLTGFSLNPADVVAHVRGGTSRDLEAEVDEDALTSAVATAAKTFEKKPVEGSVAVTDGEVVTKKSATGRAVDRDALVEQISSGWPQTRTYSAKTSTLEPTLAQDEIERFTTEELDPLADGPVKITTTDPAAKGAARSVSFSVPAKELMKAVTVSADEGELSYDVDEAKVSAAVVAAGTSSGTLRPAKDAEVVLRGSDDFSVTPSQTGLSLKKTGIASPVVAAMAKSGGQRTASVPSEATKPQVTTAVARKTIPKEEISTFTTYMSTYGPRVENIKLAASRLNGAYVGPGQTFSLNDHLGPRTAAKGYKSAGVIMNGRLAEDFGGGISQLSTTLFNAVFFSGARIEEFHPHSFYISRYPEGREATISYPDVDNRFTNNTKGGILIRANATNSQVTVSFYGVKTWDVEAKKGPRRNVVQPKTITDDSKGCVPQAPTPGFDVTVTRVLKPVGGGATTSSSFNTHYIPEDDVTCTNP</sequence>
<feature type="transmembrane region" description="Helical" evidence="2">
    <location>
        <begin position="27"/>
        <end position="48"/>
    </location>
</feature>
<proteinExistence type="predicted"/>